<accession>A0A2W5IAS0</accession>
<evidence type="ECO:0000313" key="2">
    <source>
        <dbReference type="Proteomes" id="UP000248606"/>
    </source>
</evidence>
<organism evidence="1 2">
    <name type="scientific">Lawsonella clevelandensis</name>
    <dbReference type="NCBI Taxonomy" id="1528099"/>
    <lineage>
        <taxon>Bacteria</taxon>
        <taxon>Bacillati</taxon>
        <taxon>Actinomycetota</taxon>
        <taxon>Actinomycetes</taxon>
        <taxon>Mycobacteriales</taxon>
        <taxon>Lawsonellaceae</taxon>
        <taxon>Lawsonella</taxon>
    </lineage>
</organism>
<name>A0A2W5IAS0_9ACTN</name>
<proteinExistence type="predicted"/>
<gene>
    <name evidence="1" type="ORF">DI579_07155</name>
</gene>
<dbReference type="EMBL" id="QFOZ01000016">
    <property type="protein sequence ID" value="PZP88213.1"/>
    <property type="molecule type" value="Genomic_DNA"/>
</dbReference>
<reference evidence="1 2" key="1">
    <citation type="submission" date="2017-08" db="EMBL/GenBank/DDBJ databases">
        <title>Infants hospitalized years apart are colonized by the same room-sourced microbial strains.</title>
        <authorList>
            <person name="Brooks B."/>
            <person name="Olm M.R."/>
            <person name="Firek B.A."/>
            <person name="Baker R."/>
            <person name="Thomas B.C."/>
            <person name="Morowitz M.J."/>
            <person name="Banfield J.F."/>
        </authorList>
    </citation>
    <scope>NUCLEOTIDE SEQUENCE [LARGE SCALE GENOMIC DNA]</scope>
    <source>
        <strain evidence="1">S2_006_000_R1_57</strain>
    </source>
</reference>
<sequence>MFNAEVDLARQVAFIDRLTETGALTPNESHVILTRIGHEATAPVGALLLQVRLDKTQV</sequence>
<protein>
    <submittedName>
        <fullName evidence="1">AsnC family transcriptional regulator</fullName>
    </submittedName>
</protein>
<dbReference type="Proteomes" id="UP000248606">
    <property type="component" value="Unassembled WGS sequence"/>
</dbReference>
<dbReference type="AlphaFoldDB" id="A0A2W5IAS0"/>
<comment type="caution">
    <text evidence="1">The sequence shown here is derived from an EMBL/GenBank/DDBJ whole genome shotgun (WGS) entry which is preliminary data.</text>
</comment>
<evidence type="ECO:0000313" key="1">
    <source>
        <dbReference type="EMBL" id="PZP88213.1"/>
    </source>
</evidence>